<name>A0A069CVF3_WEIOS</name>
<dbReference type="eggNOG" id="COG1045">
    <property type="taxonomic scope" value="Bacteria"/>
</dbReference>
<evidence type="ECO:0000256" key="1">
    <source>
        <dbReference type="ARBA" id="ARBA00022679"/>
    </source>
</evidence>
<proteinExistence type="predicted"/>
<keyword evidence="4" id="KW-1185">Reference proteome</keyword>
<gene>
    <name evidence="3" type="ORF">WOSG25_080350</name>
</gene>
<dbReference type="OrthoDB" id="9812571at2"/>
<evidence type="ECO:0000256" key="2">
    <source>
        <dbReference type="ARBA" id="ARBA00022737"/>
    </source>
</evidence>
<dbReference type="STRING" id="1329250.WOSG25_080350"/>
<dbReference type="EMBL" id="DF820491">
    <property type="protein sequence ID" value="GAK31203.1"/>
    <property type="molecule type" value="Genomic_DNA"/>
</dbReference>
<dbReference type="GO" id="GO:0016740">
    <property type="term" value="F:transferase activity"/>
    <property type="evidence" value="ECO:0007669"/>
    <property type="project" value="UniProtKB-KW"/>
</dbReference>
<dbReference type="InterPro" id="IPR018357">
    <property type="entry name" value="Hexapep_transf_CS"/>
</dbReference>
<dbReference type="Gene3D" id="2.160.10.10">
    <property type="entry name" value="Hexapeptide repeat proteins"/>
    <property type="match status" value="1"/>
</dbReference>
<dbReference type="PROSITE" id="PS00101">
    <property type="entry name" value="HEXAPEP_TRANSFERASES"/>
    <property type="match status" value="1"/>
</dbReference>
<evidence type="ECO:0000313" key="3">
    <source>
        <dbReference type="EMBL" id="GAK31203.1"/>
    </source>
</evidence>
<dbReference type="Pfam" id="PF00132">
    <property type="entry name" value="Hexapep"/>
    <property type="match status" value="1"/>
</dbReference>
<dbReference type="PANTHER" id="PTHR42811">
    <property type="entry name" value="SERINE ACETYLTRANSFERASE"/>
    <property type="match status" value="1"/>
</dbReference>
<dbReference type="SUPFAM" id="SSF51161">
    <property type="entry name" value="Trimeric LpxA-like enzymes"/>
    <property type="match status" value="1"/>
</dbReference>
<evidence type="ECO:0000313" key="4">
    <source>
        <dbReference type="Proteomes" id="UP000030643"/>
    </source>
</evidence>
<dbReference type="AlphaFoldDB" id="A0A069CVF3"/>
<dbReference type="Proteomes" id="UP000030643">
    <property type="component" value="Unassembled WGS sequence"/>
</dbReference>
<dbReference type="InterPro" id="IPR011004">
    <property type="entry name" value="Trimer_LpxA-like_sf"/>
</dbReference>
<accession>A0A069CVF3</accession>
<dbReference type="InterPro" id="IPR001451">
    <property type="entry name" value="Hexapep"/>
</dbReference>
<protein>
    <submittedName>
        <fullName evidence="3">Serine acetyltransferase</fullName>
    </submittedName>
</protein>
<keyword evidence="2" id="KW-0677">Repeat</keyword>
<dbReference type="RefSeq" id="WP_027699213.1">
    <property type="nucleotide sequence ID" value="NZ_DF820491.1"/>
</dbReference>
<organism evidence="3 4">
    <name type="scientific">Weissella oryzae (strain DSM 25784 / JCM 18191 / LMG 30913 / SG25)</name>
    <dbReference type="NCBI Taxonomy" id="1329250"/>
    <lineage>
        <taxon>Bacteria</taxon>
        <taxon>Bacillati</taxon>
        <taxon>Bacillota</taxon>
        <taxon>Bacilli</taxon>
        <taxon>Lactobacillales</taxon>
        <taxon>Lactobacillaceae</taxon>
        <taxon>Weissella</taxon>
    </lineage>
</organism>
<keyword evidence="1 3" id="KW-0808">Transferase</keyword>
<sequence length="175" mass="19152">MNTFETLLNMQCFSEINEERQLAADLLQKDYNFEINCVEMSKSVSFGHNGKGCTISAAKISDNVVILQNVTIGANQTYNNESHQWENLGNPVIGENVVIADGAKIVGPVVIGDNTIIGTGAIITKDVPSNSIAYGVNKFKARDPKYTPVFYKDMPARADIIAACQQVIDRYMASK</sequence>
<reference evidence="4" key="1">
    <citation type="journal article" date="2014" name="Genome Announc.">
        <title>Draft genome sequence of Weissella oryzae SG25T, isolated from fermented rice grains.</title>
        <authorList>
            <person name="Tanizawa Y."/>
            <person name="Fujisawa T."/>
            <person name="Mochizuki T."/>
            <person name="Kaminuma E."/>
            <person name="Suzuki Y."/>
            <person name="Nakamura Y."/>
            <person name="Tohno M."/>
        </authorList>
    </citation>
    <scope>NUCLEOTIDE SEQUENCE [LARGE SCALE GENOMIC DNA]</scope>
    <source>
        <strain evidence="4">DSM 25784 / JCM 18191 / LMG 30913 / SG25</strain>
    </source>
</reference>